<protein>
    <submittedName>
        <fullName evidence="1">Beta-propeller fold lactonase family protein</fullName>
    </submittedName>
</protein>
<evidence type="ECO:0000313" key="2">
    <source>
        <dbReference type="Proteomes" id="UP001500393"/>
    </source>
</evidence>
<organism evidence="1 2">
    <name type="scientific">Kribbella sancticallisti</name>
    <dbReference type="NCBI Taxonomy" id="460087"/>
    <lineage>
        <taxon>Bacteria</taxon>
        <taxon>Bacillati</taxon>
        <taxon>Actinomycetota</taxon>
        <taxon>Actinomycetes</taxon>
        <taxon>Propionibacteriales</taxon>
        <taxon>Kribbellaceae</taxon>
        <taxon>Kribbella</taxon>
    </lineage>
</organism>
<dbReference type="InterPro" id="IPR015943">
    <property type="entry name" value="WD40/YVTN_repeat-like_dom_sf"/>
</dbReference>
<sequence length="502" mass="52424">MSVHRTFGVLAAGLALGAGALVPAVIGEIPVADAASPTVVAAGNKPIPITRQDRLYVADQTSNTVTVIDPSTNRTLGSIPLGTQRVGAVFSPQYLESVGVHGLAFSGETHRLAVVSVTSNTVDIVDTTTNKVATRTDVGRASHEGSFTKDGKQFWVAARARDTLTIVDAVRGGVIANLPVGQGPSKVVMSPDGKLAYVNHITMPQITVIDVASRRIVDRITGLADAFSSDEAISPDGTELWASHKRAGKISVVDLVHRRVAQVLTTGPDTNHPQFADTPAGKYVYLSVGGLDHTLVYRRDNGTSRLVKRVQNTGHAPHGVAASGDGSRIYVGLEKSDRIDVIDTATMKIIKTIPSGQEPQAVVYAPSAAPSGQAPNLTRQGLGQQARSVATTLPDGRAGQRLDPVKGRALEGTVRPVAGVDMIQLQARGLTPNTTYQAYSVGRNGQRSALVTFNTDANGNAPMVLAFSSFTGRSIALASRGTAPANATPVNLAYCDCGCGCC</sequence>
<dbReference type="Pfam" id="PF02239">
    <property type="entry name" value="Cytochrom_D1"/>
    <property type="match status" value="1"/>
</dbReference>
<dbReference type="SUPFAM" id="SSF50974">
    <property type="entry name" value="Nitrous oxide reductase, N-terminal domain"/>
    <property type="match status" value="1"/>
</dbReference>
<dbReference type="PANTHER" id="PTHR47197">
    <property type="entry name" value="PROTEIN NIRF"/>
    <property type="match status" value="1"/>
</dbReference>
<evidence type="ECO:0000313" key="1">
    <source>
        <dbReference type="EMBL" id="GAA1615437.1"/>
    </source>
</evidence>
<dbReference type="NCBIfam" id="TIGR02276">
    <property type="entry name" value="beta_rpt_yvtn"/>
    <property type="match status" value="2"/>
</dbReference>
<keyword evidence="2" id="KW-1185">Reference proteome</keyword>
<dbReference type="Proteomes" id="UP001500393">
    <property type="component" value="Unassembled WGS sequence"/>
</dbReference>
<dbReference type="PANTHER" id="PTHR47197:SF3">
    <property type="entry name" value="DIHYDRO-HEME D1 DEHYDROGENASE"/>
    <property type="match status" value="1"/>
</dbReference>
<name>A0ABN2ERF7_9ACTN</name>
<dbReference type="EMBL" id="BAAAOS010000064">
    <property type="protein sequence ID" value="GAA1615437.1"/>
    <property type="molecule type" value="Genomic_DNA"/>
</dbReference>
<proteinExistence type="predicted"/>
<dbReference type="RefSeq" id="WP_344222169.1">
    <property type="nucleotide sequence ID" value="NZ_BAAAOS010000064.1"/>
</dbReference>
<gene>
    <name evidence="1" type="ORF">GCM10009789_81880</name>
</gene>
<comment type="caution">
    <text evidence="1">The sequence shown here is derived from an EMBL/GenBank/DDBJ whole genome shotgun (WGS) entry which is preliminary data.</text>
</comment>
<dbReference type="InterPro" id="IPR011045">
    <property type="entry name" value="N2O_reductase_N"/>
</dbReference>
<accession>A0ABN2ERF7</accession>
<dbReference type="InterPro" id="IPR051200">
    <property type="entry name" value="Host-pathogen_enzymatic-act"/>
</dbReference>
<reference evidence="1 2" key="1">
    <citation type="journal article" date="2019" name="Int. J. Syst. Evol. Microbiol.">
        <title>The Global Catalogue of Microorganisms (GCM) 10K type strain sequencing project: providing services to taxonomists for standard genome sequencing and annotation.</title>
        <authorList>
            <consortium name="The Broad Institute Genomics Platform"/>
            <consortium name="The Broad Institute Genome Sequencing Center for Infectious Disease"/>
            <person name="Wu L."/>
            <person name="Ma J."/>
        </authorList>
    </citation>
    <scope>NUCLEOTIDE SEQUENCE [LARGE SCALE GENOMIC DNA]</scope>
    <source>
        <strain evidence="1 2">JCM 14969</strain>
    </source>
</reference>
<dbReference type="Gene3D" id="2.130.10.10">
    <property type="entry name" value="YVTN repeat-like/Quinoprotein amine dehydrogenase"/>
    <property type="match status" value="3"/>
</dbReference>
<dbReference type="InterPro" id="IPR011964">
    <property type="entry name" value="YVTN_b-propeller_repeat"/>
</dbReference>